<keyword evidence="2" id="KW-0479">Metal-binding</keyword>
<keyword evidence="2" id="KW-0863">Zinc-finger</keyword>
<dbReference type="InterPro" id="IPR036869">
    <property type="entry name" value="J_dom_sf"/>
</dbReference>
<evidence type="ECO:0000313" key="6">
    <source>
        <dbReference type="EMBL" id="VIP02591.1"/>
    </source>
</evidence>
<evidence type="ECO:0000256" key="2">
    <source>
        <dbReference type="ARBA" id="ARBA00022771"/>
    </source>
</evidence>
<dbReference type="GO" id="GO:0008270">
    <property type="term" value="F:zinc ion binding"/>
    <property type="evidence" value="ECO:0007669"/>
    <property type="project" value="UniProtKB-KW"/>
</dbReference>
<dbReference type="GO" id="GO:0005737">
    <property type="term" value="C:cytoplasm"/>
    <property type="evidence" value="ECO:0007669"/>
    <property type="project" value="TreeGrafter"/>
</dbReference>
<dbReference type="Gene3D" id="2.60.260.20">
    <property type="entry name" value="Urease metallochaperone UreE, N-terminal domain"/>
    <property type="match status" value="2"/>
</dbReference>
<dbReference type="FunFam" id="1.10.287.110:FF:000034">
    <property type="entry name" value="Chaperone protein DnaJ"/>
    <property type="match status" value="1"/>
</dbReference>
<dbReference type="EMBL" id="LR586016">
    <property type="protein sequence ID" value="VIP02591.1"/>
    <property type="molecule type" value="Genomic_DNA"/>
</dbReference>
<dbReference type="PROSITE" id="PS50076">
    <property type="entry name" value="DNAJ_2"/>
    <property type="match status" value="1"/>
</dbReference>
<feature type="domain" description="J" evidence="5">
    <location>
        <begin position="4"/>
        <end position="69"/>
    </location>
</feature>
<protein>
    <recommendedName>
        <fullName evidence="5">J domain-containing protein</fullName>
    </recommendedName>
</protein>
<dbReference type="InterPro" id="IPR018253">
    <property type="entry name" value="DnaJ_domain_CS"/>
</dbReference>
<dbReference type="GO" id="GO:0051082">
    <property type="term" value="F:unfolded protein binding"/>
    <property type="evidence" value="ECO:0007669"/>
    <property type="project" value="InterPro"/>
</dbReference>
<dbReference type="InterPro" id="IPR001623">
    <property type="entry name" value="DnaJ_domain"/>
</dbReference>
<dbReference type="Proteomes" id="UP000464378">
    <property type="component" value="Chromosome"/>
</dbReference>
<dbReference type="Pfam" id="PF01556">
    <property type="entry name" value="DnaJ_C"/>
    <property type="match status" value="1"/>
</dbReference>
<reference evidence="6" key="1">
    <citation type="submission" date="2019-04" db="EMBL/GenBank/DDBJ databases">
        <authorList>
            <consortium name="Science for Life Laboratories"/>
        </authorList>
    </citation>
    <scope>NUCLEOTIDE SEQUENCE</scope>
    <source>
        <strain evidence="6">MBLW1</strain>
    </source>
</reference>
<keyword evidence="6" id="KW-0346">Stress response</keyword>
<feature type="region of interest" description="Disordered" evidence="4">
    <location>
        <begin position="66"/>
        <end position="95"/>
    </location>
</feature>
<proteinExistence type="predicted"/>
<dbReference type="RefSeq" id="WP_162657750.1">
    <property type="nucleotide sequence ID" value="NZ_LR593887.1"/>
</dbReference>
<evidence type="ECO:0000256" key="1">
    <source>
        <dbReference type="ARBA" id="ARBA00022737"/>
    </source>
</evidence>
<dbReference type="Gene3D" id="1.10.287.110">
    <property type="entry name" value="DnaJ domain"/>
    <property type="match status" value="1"/>
</dbReference>
<evidence type="ECO:0000313" key="7">
    <source>
        <dbReference type="Proteomes" id="UP000464378"/>
    </source>
</evidence>
<keyword evidence="2" id="KW-0862">Zinc</keyword>
<dbReference type="CDD" id="cd06257">
    <property type="entry name" value="DnaJ"/>
    <property type="match status" value="1"/>
</dbReference>
<organism evidence="6">
    <name type="scientific">Tuwongella immobilis</name>
    <dbReference type="NCBI Taxonomy" id="692036"/>
    <lineage>
        <taxon>Bacteria</taxon>
        <taxon>Pseudomonadati</taxon>
        <taxon>Planctomycetota</taxon>
        <taxon>Planctomycetia</taxon>
        <taxon>Gemmatales</taxon>
        <taxon>Gemmataceae</taxon>
        <taxon>Tuwongella</taxon>
    </lineage>
</organism>
<evidence type="ECO:0000256" key="3">
    <source>
        <dbReference type="ARBA" id="ARBA00023186"/>
    </source>
</evidence>
<dbReference type="Pfam" id="PF00226">
    <property type="entry name" value="DnaJ"/>
    <property type="match status" value="1"/>
</dbReference>
<dbReference type="InterPro" id="IPR008971">
    <property type="entry name" value="HSP40/DnaJ_pept-bd"/>
</dbReference>
<dbReference type="PANTHER" id="PTHR43096:SF48">
    <property type="entry name" value="CHAPERONE PROTEIN DNAJ"/>
    <property type="match status" value="1"/>
</dbReference>
<feature type="compositionally biased region" description="Gly residues" evidence="4">
    <location>
        <begin position="77"/>
        <end position="90"/>
    </location>
</feature>
<keyword evidence="7" id="KW-1185">Reference proteome</keyword>
<dbReference type="PRINTS" id="PR00625">
    <property type="entry name" value="JDOMAIN"/>
</dbReference>
<dbReference type="PANTHER" id="PTHR43096">
    <property type="entry name" value="DNAJ HOMOLOG 1, MITOCHONDRIAL-RELATED"/>
    <property type="match status" value="1"/>
</dbReference>
<keyword evidence="3" id="KW-0143">Chaperone</keyword>
<dbReference type="PROSITE" id="PS00636">
    <property type="entry name" value="DNAJ_1"/>
    <property type="match status" value="1"/>
</dbReference>
<dbReference type="KEGG" id="tim:GMBLW1_13690"/>
<dbReference type="EMBL" id="LR593887">
    <property type="protein sequence ID" value="VTS01861.1"/>
    <property type="molecule type" value="Genomic_DNA"/>
</dbReference>
<name>A0A6C2YMP5_9BACT</name>
<evidence type="ECO:0000259" key="5">
    <source>
        <dbReference type="PROSITE" id="PS50076"/>
    </source>
</evidence>
<sequence length="303" mass="32177">MPRDWYDVLSVPRNASSEEITKAYRKLARKYHPDRNPGDKQAEASFKEVQNAYDVLSDSTKRAEYDQYGHSGAPKFGPGGPGGGFGGFPGQGQQVDPRMAEELFGQIFGGGGGSFEDLLGGGGAGRRRGRRAAPQDVEVETEVPFMVAANGGTVNLAVSDREISVKIPAGFPSGKKLRVAGMAPGGGDIHVRVTVADHPYFRREGNDIIVEVPISTTEAMLGCKVEAPLIDGKTVVAKVPPGTSSGARLRVRGKGINGGDQYLQFKIVATAPANDRAKELLEELQTIQGQDVRAAMPWTNAAG</sequence>
<evidence type="ECO:0000256" key="4">
    <source>
        <dbReference type="SAM" id="MobiDB-lite"/>
    </source>
</evidence>
<accession>A0A6C2YMP5</accession>
<dbReference type="InParanoid" id="A0A6C2YMP5"/>
<dbReference type="InterPro" id="IPR002939">
    <property type="entry name" value="DnaJ_C"/>
</dbReference>
<dbReference type="SUPFAM" id="SSF49493">
    <property type="entry name" value="HSP40/DnaJ peptide-binding domain"/>
    <property type="match status" value="2"/>
</dbReference>
<dbReference type="FunFam" id="2.60.260.20:FF:000013">
    <property type="entry name" value="DnaJ subfamily B member 11"/>
    <property type="match status" value="1"/>
</dbReference>
<dbReference type="AlphaFoldDB" id="A0A6C2YMP5"/>
<dbReference type="SUPFAM" id="SSF46565">
    <property type="entry name" value="Chaperone J-domain"/>
    <property type="match status" value="1"/>
</dbReference>
<dbReference type="CDD" id="cd10747">
    <property type="entry name" value="DnaJ_C"/>
    <property type="match status" value="1"/>
</dbReference>
<dbReference type="GO" id="GO:0042026">
    <property type="term" value="P:protein refolding"/>
    <property type="evidence" value="ECO:0007669"/>
    <property type="project" value="TreeGrafter"/>
</dbReference>
<dbReference type="SMART" id="SM00271">
    <property type="entry name" value="DnaJ"/>
    <property type="match status" value="1"/>
</dbReference>
<gene>
    <name evidence="6" type="ORF">GMBLW1_13690</name>
</gene>
<keyword evidence="1" id="KW-0677">Repeat</keyword>